<dbReference type="HOGENOM" id="CLU_749901_0_0_9"/>
<gene>
    <name evidence="2" type="ordered locus">Sulac_2041</name>
</gene>
<dbReference type="AlphaFoldDB" id="G8TSB9"/>
<dbReference type="STRING" id="679936.Sulac_2041"/>
<proteinExistence type="predicted"/>
<feature type="transmembrane region" description="Helical" evidence="1">
    <location>
        <begin position="207"/>
        <end position="225"/>
    </location>
</feature>
<name>G8TSB9_SULAD</name>
<feature type="transmembrane region" description="Helical" evidence="1">
    <location>
        <begin position="83"/>
        <end position="106"/>
    </location>
</feature>
<dbReference type="Proteomes" id="UP000005439">
    <property type="component" value="Chromosome"/>
</dbReference>
<feature type="transmembrane region" description="Helical" evidence="1">
    <location>
        <begin position="294"/>
        <end position="313"/>
    </location>
</feature>
<keyword evidence="1" id="KW-0812">Transmembrane</keyword>
<protein>
    <submittedName>
        <fullName evidence="2">Uncharacterized protein</fullName>
    </submittedName>
</protein>
<reference evidence="3" key="1">
    <citation type="submission" date="2011-12" db="EMBL/GenBank/DDBJ databases">
        <title>The complete genome of chromosome of Sulfobacillus acidophilus DSM 10332.</title>
        <authorList>
            <person name="Lucas S."/>
            <person name="Han J."/>
            <person name="Lapidus A."/>
            <person name="Bruce D."/>
            <person name="Goodwin L."/>
            <person name="Pitluck S."/>
            <person name="Peters L."/>
            <person name="Kyrpides N."/>
            <person name="Mavromatis K."/>
            <person name="Ivanova N."/>
            <person name="Mikhailova N."/>
            <person name="Chertkov O."/>
            <person name="Saunders E."/>
            <person name="Detter J.C."/>
            <person name="Tapia R."/>
            <person name="Han C."/>
            <person name="Land M."/>
            <person name="Hauser L."/>
            <person name="Markowitz V."/>
            <person name="Cheng J.-F."/>
            <person name="Hugenholtz P."/>
            <person name="Woyke T."/>
            <person name="Wu D."/>
            <person name="Pukall R."/>
            <person name="Gehrich-Schroeter G."/>
            <person name="Schneider S."/>
            <person name="Klenk H.-P."/>
            <person name="Eisen J.A."/>
        </authorList>
    </citation>
    <scope>NUCLEOTIDE SEQUENCE [LARGE SCALE GENOMIC DNA]</scope>
    <source>
        <strain evidence="3">ATCC 700253 / DSM 10332 / NAL</strain>
    </source>
</reference>
<feature type="transmembrane region" description="Helical" evidence="1">
    <location>
        <begin position="146"/>
        <end position="168"/>
    </location>
</feature>
<keyword evidence="1" id="KW-1133">Transmembrane helix</keyword>
<accession>G8TSB9</accession>
<feature type="transmembrane region" description="Helical" evidence="1">
    <location>
        <begin position="325"/>
        <end position="346"/>
    </location>
</feature>
<feature type="transmembrane region" description="Helical" evidence="1">
    <location>
        <begin position="21"/>
        <end position="38"/>
    </location>
</feature>
<evidence type="ECO:0000256" key="1">
    <source>
        <dbReference type="SAM" id="Phobius"/>
    </source>
</evidence>
<reference evidence="2 3" key="2">
    <citation type="journal article" date="2012" name="Stand. Genomic Sci.">
        <title>Complete genome sequence of the moderately thermophilic mineral-sulfide-oxidizing firmicute Sulfobacillus acidophilus type strain (NAL(T)).</title>
        <authorList>
            <person name="Anderson I."/>
            <person name="Chertkov O."/>
            <person name="Chen A."/>
            <person name="Saunders E."/>
            <person name="Lapidus A."/>
            <person name="Nolan M."/>
            <person name="Lucas S."/>
            <person name="Hammon N."/>
            <person name="Deshpande S."/>
            <person name="Cheng J.F."/>
            <person name="Han C."/>
            <person name="Tapia R."/>
            <person name="Goodwin L.A."/>
            <person name="Pitluck S."/>
            <person name="Liolios K."/>
            <person name="Pagani I."/>
            <person name="Ivanova N."/>
            <person name="Mikhailova N."/>
            <person name="Pati A."/>
            <person name="Palaniappan K."/>
            <person name="Land M."/>
            <person name="Pan C."/>
            <person name="Rohde M."/>
            <person name="Pukall R."/>
            <person name="Goker M."/>
            <person name="Detter J.C."/>
            <person name="Woyke T."/>
            <person name="Bristow J."/>
            <person name="Eisen J.A."/>
            <person name="Markowitz V."/>
            <person name="Hugenholtz P."/>
            <person name="Kyrpides N.C."/>
            <person name="Klenk H.P."/>
            <person name="Mavromatis K."/>
        </authorList>
    </citation>
    <scope>NUCLEOTIDE SEQUENCE [LARGE SCALE GENOMIC DNA]</scope>
    <source>
        <strain evidence="3">ATCC 700253 / DSM 10332 / NAL</strain>
    </source>
</reference>
<sequence length="361" mass="39978">MPGMSMTSLPPRIALQLFYEVSIVLALVTVLFVLYGYWQSRRFPEPVDGDLRDPYDRSRHWLMQGLGALWLLDGLLQAQPLMVTRFIGGFLAPLLSGQPAFLAFWIDVGVKLWSVNPVLWNVFATFIQIGIGLGLIWGHPDRGQRIALWVSLAWGVVVWVAGEALGGIFSGGGWLTGAPGSVFFYMVAALLLLPSRDWWRNPRVTRAIEWGVAILFAFEAFLQAWPPAGWWTASGIQGFVLSMAEMPQPTFVSAPLYAWAHTLGRHPALWNAILVGGLVVLTVLWAVRPRHRGVWWLTVAWVFAAWWLGQDFGVLGGMGTDPNSGAILILGLMAYGDRVGLIRLPVFHKVSQPHSLPETSS</sequence>
<dbReference type="PATRIC" id="fig|679936.5.peg.2105"/>
<keyword evidence="3" id="KW-1185">Reference proteome</keyword>
<feature type="transmembrane region" description="Helical" evidence="1">
    <location>
        <begin position="268"/>
        <end position="287"/>
    </location>
</feature>
<evidence type="ECO:0000313" key="2">
    <source>
        <dbReference type="EMBL" id="AEW05531.1"/>
    </source>
</evidence>
<dbReference type="EMBL" id="CP003179">
    <property type="protein sequence ID" value="AEW05531.1"/>
    <property type="molecule type" value="Genomic_DNA"/>
</dbReference>
<keyword evidence="1" id="KW-0472">Membrane</keyword>
<feature type="transmembrane region" description="Helical" evidence="1">
    <location>
        <begin position="174"/>
        <end position="195"/>
    </location>
</feature>
<feature type="transmembrane region" description="Helical" evidence="1">
    <location>
        <begin position="118"/>
        <end position="139"/>
    </location>
</feature>
<evidence type="ECO:0000313" key="3">
    <source>
        <dbReference type="Proteomes" id="UP000005439"/>
    </source>
</evidence>
<organism evidence="2 3">
    <name type="scientific">Sulfobacillus acidophilus (strain ATCC 700253 / DSM 10332 / NAL)</name>
    <dbReference type="NCBI Taxonomy" id="679936"/>
    <lineage>
        <taxon>Bacteria</taxon>
        <taxon>Bacillati</taxon>
        <taxon>Bacillota</taxon>
        <taxon>Clostridia</taxon>
        <taxon>Eubacteriales</taxon>
        <taxon>Clostridiales Family XVII. Incertae Sedis</taxon>
        <taxon>Sulfobacillus</taxon>
    </lineage>
</organism>
<dbReference type="KEGG" id="sap:Sulac_2041"/>